<comment type="subunit">
    <text evidence="19">Forms DNA polymerase zeta with REV7.</text>
</comment>
<dbReference type="InterPro" id="IPR043502">
    <property type="entry name" value="DNA/RNA_pol_sf"/>
</dbReference>
<feature type="compositionally biased region" description="Polar residues" evidence="21">
    <location>
        <begin position="331"/>
        <end position="341"/>
    </location>
</feature>
<dbReference type="SUPFAM" id="SSF56672">
    <property type="entry name" value="DNA/RNA polymerases"/>
    <property type="match status" value="1"/>
</dbReference>
<evidence type="ECO:0000256" key="19">
    <source>
        <dbReference type="ARBA" id="ARBA00066055"/>
    </source>
</evidence>
<keyword evidence="12 20" id="KW-0239">DNA-directed DNA polymerase</keyword>
<keyword evidence="28" id="KW-1185">Reference proteome</keyword>
<dbReference type="Gene3D" id="3.30.342.10">
    <property type="entry name" value="DNA Polymerase, chain B, domain 1"/>
    <property type="match status" value="1"/>
</dbReference>
<comment type="similarity">
    <text evidence="3 20">Belongs to the DNA polymerase type-B family.</text>
</comment>
<feature type="domain" description="C4-type zinc-finger of DNA polymerase delta" evidence="24">
    <location>
        <begin position="1688"/>
        <end position="1773"/>
    </location>
</feature>
<evidence type="ECO:0000256" key="2">
    <source>
        <dbReference type="ARBA" id="ARBA00004123"/>
    </source>
</evidence>
<feature type="domain" description="DNA-directed DNA polymerase family B multifunctional" evidence="22">
    <location>
        <begin position="1165"/>
        <end position="1620"/>
    </location>
</feature>
<comment type="caution">
    <text evidence="27">The sequence shown here is derived from an EMBL/GenBank/DDBJ whole genome shotgun (WGS) entry which is preliminary data.</text>
</comment>
<evidence type="ECO:0000313" key="28">
    <source>
        <dbReference type="Proteomes" id="UP001360560"/>
    </source>
</evidence>
<evidence type="ECO:0000313" key="27">
    <source>
        <dbReference type="EMBL" id="GMM34253.1"/>
    </source>
</evidence>
<dbReference type="FunFam" id="1.10.132.60:FF:000007">
    <property type="entry name" value="DNA polymerase"/>
    <property type="match status" value="1"/>
</dbReference>
<dbReference type="InterPro" id="IPR030559">
    <property type="entry name" value="PolZ_Rev3"/>
</dbReference>
<evidence type="ECO:0000259" key="22">
    <source>
        <dbReference type="Pfam" id="PF00136"/>
    </source>
</evidence>
<evidence type="ECO:0000256" key="4">
    <source>
        <dbReference type="ARBA" id="ARBA00022485"/>
    </source>
</evidence>
<dbReference type="Gene3D" id="1.10.132.60">
    <property type="entry name" value="DNA polymerase family B, C-terminal domain"/>
    <property type="match status" value="1"/>
</dbReference>
<dbReference type="Gene3D" id="1.10.287.690">
    <property type="entry name" value="Helix hairpin bin"/>
    <property type="match status" value="1"/>
</dbReference>
<evidence type="ECO:0000256" key="6">
    <source>
        <dbReference type="ARBA" id="ARBA00022695"/>
    </source>
</evidence>
<dbReference type="PROSITE" id="PS00116">
    <property type="entry name" value="DNA_POLYMERASE_B"/>
    <property type="match status" value="1"/>
</dbReference>
<feature type="compositionally biased region" description="Basic and acidic residues" evidence="21">
    <location>
        <begin position="577"/>
        <end position="592"/>
    </location>
</feature>
<dbReference type="InterPro" id="IPR017964">
    <property type="entry name" value="DNA-dir_DNA_pol_B_CS"/>
</dbReference>
<keyword evidence="11 20" id="KW-0862">Zinc</keyword>
<dbReference type="SUPFAM" id="SSF53098">
    <property type="entry name" value="Ribonuclease H-like"/>
    <property type="match status" value="1"/>
</dbReference>
<keyword evidence="6 20" id="KW-0548">Nucleotidyltransferase</keyword>
<dbReference type="PANTHER" id="PTHR45812">
    <property type="entry name" value="DNA POLYMERASE ZETA CATALYTIC SUBUNIT"/>
    <property type="match status" value="1"/>
</dbReference>
<evidence type="ECO:0000256" key="20">
    <source>
        <dbReference type="RuleBase" id="RU000442"/>
    </source>
</evidence>
<evidence type="ECO:0000256" key="3">
    <source>
        <dbReference type="ARBA" id="ARBA00005755"/>
    </source>
</evidence>
<sequence length="1790" mass="205045">MSSHPFFKVQINSLDSYICPPSLLDPTPSSFKYDRVPVIRIFGSLPTGHTTCVHIHGVLPYLFVGIDNDWKDLDQVKGFAHTLHEKLEELVRLSFRRKKLNAEDFTNNNGDVVTVDPALDNKSNKSEEKVYKYIANVEACKSTAFYGYHVGHSIFFKISFLGPVFKNRILTVLESPEFESSVPLAGPNCKKWNIYESNASYILQFMTDFNLFGCGWLEVGESRKLKNPGKSNGVYFRSPVFNNITDEFYEMKLSDEVMEHINQYLLKENRNLLTGTEFGRISDTFVEVDVSSKNILNREKINLHSLHHNFIEKLSSLQTQSPSKEAAPFQHASNISMESSSGKNLNEKLKYISSTKNIWQDDIYQRKIRNLKPYEENTAIDRVLGNKEGWNAQQDLDEMFKYVKMMMKRNTNDGAKLSEYEHFAGFIKEPEFFKKLMTPFELITNGFYDVNLSKASSDTQTSADARQVDNTPLHPPSQEHSSEIEEDHDSLDFINDLANESNKSEKQQHFAEDFPKLLPENNLGNGDDNEILKDGNDKKRAWKESLDNDDITDNISFDDLSFSFFDSINEDNNVNGDQRDENSRTIVKDDHVVSNSRRNSLFEKGPLRKKNRKPVPLSSLSKLASVRKLSPTKPKPRATTIIGARKMNLCELVPSSGSKEMVRKEMIVANLSKIKVRNILTSRVSKLDENTINMKNNQKNDNSNYQIPMLARFKFFSSQTNLYKYMISPPPLQAITDNISSLVVPQYLYSDPFYGNSEDVPAVPFVNKQIKKRFKLKSRDWKSLDGVSVTQKQEQSISVRMRKHAEKNYESEMIKINDNILKKRLAFIHDASGVGLGIEELSNTKVYRYTVPKPRYQEVLQRFQNGGVPGSSISRSEQKNRFYTSQIEFLTPKFLLSNANNSGKKKSLSPLKKVNRRPDGFNNLSLFAIEMHISTRGNLSPDYKQDEVSAIFWKIDPNSMSLKLDIVDQGILILKSNYDKATKRFASATTIPIEVFDSELDMFKELVSLVKVFDPDLLSSYEIHSSSWGYIIDRCTNKYKYDILKDLARVNCYFNNKVSDNYGYNHASGISVTGRYFVNVWRLLRSELALGDYNIENVVFAVFKKRIPSYSMKKLTELFGDNGSIGGLSIFVDYYVTRVNYDIELLESLDMIYKIVEQARLGGIDFYSVFYRGSQFKVESFLLRLAKSENFMLSSPSKKEVRRQKALECIPLVMEPTSNFYKSPLVVLDFQSLYPSIIIAYNYCYSTCIGRLQGFSFKKANKLGVTSFKTSPELMRLLSNDINISPNGLMFVNTSVRKSMLAKMLEEILATRFMIKSTMKLLDNEKDKDMKRLYDSRQLALKLIANVTYGYTSATFSGRMPCSDIADAIVQTGRETLEKSARVIESVKEWNAKVVYGDTDSLFVYLPGRSKAEAFKLGRAIAAKITEINPDPITLKFEKVYHPSVLLAKKRYVGYSYESEDQIEPKFDAKGIETIRRDGIPAQQKITEKALRLLFETQDVSQIKSYVKNQFYKIMTNKVSIQDFCFSKEIRIGGYKNEKTMPPGALLVAKKMNQDQGYEPQYRERVPYLILKNRGNGDRLKDKAVLLEDVTDKPDNFVELDAEYYITKMLVPPLERIFSLIGVDVKEWYYEMPKYLKYDLVNNNSTITNDKNPGYTTTSSGRIILDNNNKGNKNVENLLQKYIQTETCLNCGKKITHKPVNFGDKHPANLCEACAVDEVETMHQVMNRVKLIEMENQKYQTICRICSVQSVKGAGSFTEICCENASCPVYYSRVRSKMKMNEVMKILDRL</sequence>
<dbReference type="Gene3D" id="3.90.1600.10">
    <property type="entry name" value="Palm domain of DNA polymerase"/>
    <property type="match status" value="1"/>
</dbReference>
<comment type="cofactor">
    <cofactor evidence="1 20">
        <name>[4Fe-4S] cluster</name>
        <dbReference type="ChEBI" id="CHEBI:49883"/>
    </cofactor>
</comment>
<keyword evidence="5 20" id="KW-0808">Transferase</keyword>
<evidence type="ECO:0000256" key="15">
    <source>
        <dbReference type="ARBA" id="ARBA00023125"/>
    </source>
</evidence>
<evidence type="ECO:0000259" key="26">
    <source>
        <dbReference type="Pfam" id="PF24065"/>
    </source>
</evidence>
<evidence type="ECO:0000256" key="11">
    <source>
        <dbReference type="ARBA" id="ARBA00022833"/>
    </source>
</evidence>
<dbReference type="GeneID" id="90072232"/>
<keyword evidence="8 20" id="KW-0479">Metal-binding</keyword>
<evidence type="ECO:0000256" key="18">
    <source>
        <dbReference type="ARBA" id="ARBA00049244"/>
    </source>
</evidence>
<evidence type="ECO:0000256" key="8">
    <source>
        <dbReference type="ARBA" id="ARBA00022723"/>
    </source>
</evidence>
<accession>A0AAV5QHK3</accession>
<evidence type="ECO:0000256" key="17">
    <source>
        <dbReference type="ARBA" id="ARBA00023242"/>
    </source>
</evidence>
<keyword evidence="15 20" id="KW-0238">DNA-binding</keyword>
<keyword evidence="10 20" id="KW-0863">Zinc-finger</keyword>
<dbReference type="Pfam" id="PF24065">
    <property type="entry name" value="REV3_N"/>
    <property type="match status" value="1"/>
</dbReference>
<feature type="compositionally biased region" description="Polar residues" evidence="21">
    <location>
        <begin position="458"/>
        <end position="470"/>
    </location>
</feature>
<evidence type="ECO:0000256" key="14">
    <source>
        <dbReference type="ARBA" id="ARBA00023014"/>
    </source>
</evidence>
<evidence type="ECO:0000256" key="5">
    <source>
        <dbReference type="ARBA" id="ARBA00022679"/>
    </source>
</evidence>
<dbReference type="PANTHER" id="PTHR45812:SF1">
    <property type="entry name" value="DNA POLYMERASE ZETA CATALYTIC SUBUNIT"/>
    <property type="match status" value="1"/>
</dbReference>
<dbReference type="GO" id="GO:0000724">
    <property type="term" value="P:double-strand break repair via homologous recombination"/>
    <property type="evidence" value="ECO:0007669"/>
    <property type="project" value="TreeGrafter"/>
</dbReference>
<evidence type="ECO:0000256" key="16">
    <source>
        <dbReference type="ARBA" id="ARBA00023204"/>
    </source>
</evidence>
<gene>
    <name evidence="27" type="ORF">DASC09_015780</name>
</gene>
<dbReference type="GO" id="GO:0003677">
    <property type="term" value="F:DNA binding"/>
    <property type="evidence" value="ECO:0007669"/>
    <property type="project" value="UniProtKB-KW"/>
</dbReference>
<dbReference type="InterPro" id="IPR042087">
    <property type="entry name" value="DNA_pol_B_thumb"/>
</dbReference>
<dbReference type="EMBL" id="BTFZ01000002">
    <property type="protein sequence ID" value="GMM34253.1"/>
    <property type="molecule type" value="Genomic_DNA"/>
</dbReference>
<feature type="region of interest" description="Disordered" evidence="21">
    <location>
        <begin position="458"/>
        <end position="487"/>
    </location>
</feature>
<dbReference type="EC" id="2.7.7.7" evidence="20"/>
<dbReference type="InterPro" id="IPR012337">
    <property type="entry name" value="RNaseH-like_sf"/>
</dbReference>
<dbReference type="Pfam" id="PF03104">
    <property type="entry name" value="DNA_pol_B_exo1"/>
    <property type="match status" value="1"/>
</dbReference>
<feature type="region of interest" description="Disordered" evidence="21">
    <location>
        <begin position="570"/>
        <end position="592"/>
    </location>
</feature>
<keyword evidence="16" id="KW-0234">DNA repair</keyword>
<evidence type="ECO:0000259" key="23">
    <source>
        <dbReference type="Pfam" id="PF03104"/>
    </source>
</evidence>
<evidence type="ECO:0000256" key="13">
    <source>
        <dbReference type="ARBA" id="ARBA00023004"/>
    </source>
</evidence>
<dbReference type="GO" id="GO:0005634">
    <property type="term" value="C:nucleus"/>
    <property type="evidence" value="ECO:0007669"/>
    <property type="project" value="UniProtKB-SubCell"/>
</dbReference>
<evidence type="ECO:0000256" key="7">
    <source>
        <dbReference type="ARBA" id="ARBA00022705"/>
    </source>
</evidence>
<keyword evidence="7 20" id="KW-0235">DNA replication</keyword>
<proteinExistence type="inferred from homology"/>
<dbReference type="Pfam" id="PF00136">
    <property type="entry name" value="DNA_pol_B"/>
    <property type="match status" value="1"/>
</dbReference>
<keyword evidence="9" id="KW-0227">DNA damage</keyword>
<dbReference type="SMART" id="SM00486">
    <property type="entry name" value="POLBc"/>
    <property type="match status" value="1"/>
</dbReference>
<dbReference type="CDD" id="cd05534">
    <property type="entry name" value="POLBc_zeta"/>
    <property type="match status" value="1"/>
</dbReference>
<keyword evidence="4 20" id="KW-0004">4Fe-4S</keyword>
<dbReference type="Pfam" id="PF24055">
    <property type="entry name" value="POL3_N"/>
    <property type="match status" value="1"/>
</dbReference>
<evidence type="ECO:0000256" key="10">
    <source>
        <dbReference type="ARBA" id="ARBA00022771"/>
    </source>
</evidence>
<dbReference type="Gene3D" id="3.30.420.10">
    <property type="entry name" value="Ribonuclease H-like superfamily/Ribonuclease H"/>
    <property type="match status" value="1"/>
</dbReference>
<evidence type="ECO:0000259" key="25">
    <source>
        <dbReference type="Pfam" id="PF24055"/>
    </source>
</evidence>
<evidence type="ECO:0000256" key="9">
    <source>
        <dbReference type="ARBA" id="ARBA00022763"/>
    </source>
</evidence>
<dbReference type="Pfam" id="PF14260">
    <property type="entry name" value="zf-C4pol"/>
    <property type="match status" value="1"/>
</dbReference>
<dbReference type="PRINTS" id="PR00106">
    <property type="entry name" value="DNAPOLB"/>
</dbReference>
<dbReference type="InterPro" id="IPR006134">
    <property type="entry name" value="DNA-dir_DNA_pol_B_multi_dom"/>
</dbReference>
<dbReference type="GO" id="GO:0042276">
    <property type="term" value="P:error-prone translesion synthesis"/>
    <property type="evidence" value="ECO:0007669"/>
    <property type="project" value="TreeGrafter"/>
</dbReference>
<dbReference type="InterPro" id="IPR006172">
    <property type="entry name" value="DNA-dir_DNA_pol_B"/>
</dbReference>
<dbReference type="GO" id="GO:0051539">
    <property type="term" value="F:4 iron, 4 sulfur cluster binding"/>
    <property type="evidence" value="ECO:0007669"/>
    <property type="project" value="UniProtKB-KW"/>
</dbReference>
<feature type="domain" description="DNA polymerase zeta catalytic subunit N-terminal" evidence="26">
    <location>
        <begin position="7"/>
        <end position="56"/>
    </location>
</feature>
<keyword evidence="14 20" id="KW-0411">Iron-sulfur</keyword>
<feature type="region of interest" description="Disordered" evidence="21">
    <location>
        <begin position="322"/>
        <end position="341"/>
    </location>
</feature>
<dbReference type="RefSeq" id="XP_064851253.1">
    <property type="nucleotide sequence ID" value="XM_064995181.1"/>
</dbReference>
<evidence type="ECO:0000259" key="24">
    <source>
        <dbReference type="Pfam" id="PF14260"/>
    </source>
</evidence>
<dbReference type="GO" id="GO:0000166">
    <property type="term" value="F:nucleotide binding"/>
    <property type="evidence" value="ECO:0007669"/>
    <property type="project" value="InterPro"/>
</dbReference>
<protein>
    <recommendedName>
        <fullName evidence="20">DNA polymerase</fullName>
        <ecNumber evidence="20">2.7.7.7</ecNumber>
    </recommendedName>
</protein>
<reference evidence="27 28" key="1">
    <citation type="journal article" date="2023" name="Elife">
        <title>Identification of key yeast species and microbe-microbe interactions impacting larval growth of Drosophila in the wild.</title>
        <authorList>
            <person name="Mure A."/>
            <person name="Sugiura Y."/>
            <person name="Maeda R."/>
            <person name="Honda K."/>
            <person name="Sakurai N."/>
            <person name="Takahashi Y."/>
            <person name="Watada M."/>
            <person name="Katoh T."/>
            <person name="Gotoh A."/>
            <person name="Gotoh Y."/>
            <person name="Taniguchi I."/>
            <person name="Nakamura K."/>
            <person name="Hayashi T."/>
            <person name="Katayama T."/>
            <person name="Uemura T."/>
            <person name="Hattori Y."/>
        </authorList>
    </citation>
    <scope>NUCLEOTIDE SEQUENCE [LARGE SCALE GENOMIC DNA]</scope>
    <source>
        <strain evidence="27 28">SC-9</strain>
    </source>
</reference>
<evidence type="ECO:0000256" key="12">
    <source>
        <dbReference type="ARBA" id="ARBA00022932"/>
    </source>
</evidence>
<dbReference type="CDD" id="cd05778">
    <property type="entry name" value="DNA_polB_zeta_exo"/>
    <property type="match status" value="1"/>
</dbReference>
<dbReference type="InterPro" id="IPR056435">
    <property type="entry name" value="DPOD/Z_N"/>
</dbReference>
<keyword evidence="13 20" id="KW-0408">Iron</keyword>
<dbReference type="GO" id="GO:0003887">
    <property type="term" value="F:DNA-directed DNA polymerase activity"/>
    <property type="evidence" value="ECO:0007669"/>
    <property type="project" value="UniProtKB-KW"/>
</dbReference>
<dbReference type="GO" id="GO:0016035">
    <property type="term" value="C:zeta DNA polymerase complex"/>
    <property type="evidence" value="ECO:0007669"/>
    <property type="project" value="InterPro"/>
</dbReference>
<dbReference type="InterPro" id="IPR025687">
    <property type="entry name" value="Znf-C4pol"/>
</dbReference>
<evidence type="ECO:0000256" key="21">
    <source>
        <dbReference type="SAM" id="MobiDB-lite"/>
    </source>
</evidence>
<dbReference type="GO" id="GO:0008270">
    <property type="term" value="F:zinc ion binding"/>
    <property type="evidence" value="ECO:0007669"/>
    <property type="project" value="UniProtKB-KW"/>
</dbReference>
<dbReference type="FunFam" id="1.10.287.690:FF:000002">
    <property type="entry name" value="DNA polymerase zeta"/>
    <property type="match status" value="1"/>
</dbReference>
<organism evidence="27 28">
    <name type="scientific">Saccharomycopsis crataegensis</name>
    <dbReference type="NCBI Taxonomy" id="43959"/>
    <lineage>
        <taxon>Eukaryota</taxon>
        <taxon>Fungi</taxon>
        <taxon>Dikarya</taxon>
        <taxon>Ascomycota</taxon>
        <taxon>Saccharomycotina</taxon>
        <taxon>Saccharomycetes</taxon>
        <taxon>Saccharomycopsidaceae</taxon>
        <taxon>Saccharomycopsis</taxon>
    </lineage>
</organism>
<evidence type="ECO:0000256" key="1">
    <source>
        <dbReference type="ARBA" id="ARBA00001966"/>
    </source>
</evidence>
<comment type="subcellular location">
    <subcellularLocation>
        <location evidence="2 20">Nucleus</location>
    </subcellularLocation>
</comment>
<dbReference type="InterPro" id="IPR056447">
    <property type="entry name" value="REV3_N"/>
</dbReference>
<name>A0AAV5QHK3_9ASCO</name>
<dbReference type="InterPro" id="IPR023211">
    <property type="entry name" value="DNA_pol_palm_dom_sf"/>
</dbReference>
<comment type="catalytic activity">
    <reaction evidence="18 20">
        <text>DNA(n) + a 2'-deoxyribonucleoside 5'-triphosphate = DNA(n+1) + diphosphate</text>
        <dbReference type="Rhea" id="RHEA:22508"/>
        <dbReference type="Rhea" id="RHEA-COMP:17339"/>
        <dbReference type="Rhea" id="RHEA-COMP:17340"/>
        <dbReference type="ChEBI" id="CHEBI:33019"/>
        <dbReference type="ChEBI" id="CHEBI:61560"/>
        <dbReference type="ChEBI" id="CHEBI:173112"/>
        <dbReference type="EC" id="2.7.7.7"/>
    </reaction>
</comment>
<dbReference type="InterPro" id="IPR006133">
    <property type="entry name" value="DNA-dir_DNA_pol_B_exonuc"/>
</dbReference>
<feature type="domain" description="DNA-directed DNA polymerase family B exonuclease" evidence="23">
    <location>
        <begin position="922"/>
        <end position="1098"/>
    </location>
</feature>
<feature type="domain" description="DNA polymerase delta/zeta catalytic subunit N-terminal" evidence="25">
    <location>
        <begin position="57"/>
        <end position="164"/>
    </location>
</feature>
<dbReference type="InterPro" id="IPR036397">
    <property type="entry name" value="RNaseH_sf"/>
</dbReference>
<dbReference type="GO" id="GO:0006260">
    <property type="term" value="P:DNA replication"/>
    <property type="evidence" value="ECO:0007669"/>
    <property type="project" value="UniProtKB-KW"/>
</dbReference>
<keyword evidence="17 20" id="KW-0539">Nucleus</keyword>
<dbReference type="Proteomes" id="UP001360560">
    <property type="component" value="Unassembled WGS sequence"/>
</dbReference>